<feature type="compositionally biased region" description="Basic residues" evidence="1">
    <location>
        <begin position="195"/>
        <end position="204"/>
    </location>
</feature>
<gene>
    <name evidence="2" type="ORF">JTE90_004056</name>
</gene>
<sequence length="545" mass="59734">MSAPPPEPPELCPPPTPPIASRTRGRTNGFSGPQPMTFAESLEALDATVWKIPRQPATYDDTHPNALSSPSLSPSHCVSEPLAPSQFSRDVYHDHAPSPSDVTPFQLQESQDTLETPLCPPCEVSLLQENEDQATQVTDATLSLSSTPSLAEDKIPSSDPISPPIEDPFRSVPSSPSPKSDHLRLASLPCSPAKKTSHLPKRKSVMGPPPAPFDIKNSTAKKKLSFARLSSSMDEQARIFGTDPPPTIVSQDQVFSSLPSSSPPSHPSFPSSLPQAAPSASQDRSETNPPTRYADTHDPTPGPTPSASPPFDSSNELTADDAVQADELDSPPLTPPPSSDDSDDFPLVDFVDILKEIHENRDDGQAWGVFEQVMGEITDAIGLISGLPPQGDQTTPFTPKHIDASNCRVIQRLYKRNRRRAIRLIVEGDSSRCHIPAADVFDHFKKIFEERDFDRSVLMNAFPTNHPEMDTSPFTPAEIRGRLHKFENSAPGPDRLSYENLKQAYPDCRIIARSFNFCLYSKRIPSAWKKSKSILIHKKNDIDDL</sequence>
<feature type="region of interest" description="Disordered" evidence="1">
    <location>
        <begin position="56"/>
        <end position="346"/>
    </location>
</feature>
<feature type="compositionally biased region" description="Low complexity" evidence="1">
    <location>
        <begin position="141"/>
        <end position="150"/>
    </location>
</feature>
<organism evidence="2 3">
    <name type="scientific">Oedothorax gibbosus</name>
    <dbReference type="NCBI Taxonomy" id="931172"/>
    <lineage>
        <taxon>Eukaryota</taxon>
        <taxon>Metazoa</taxon>
        <taxon>Ecdysozoa</taxon>
        <taxon>Arthropoda</taxon>
        <taxon>Chelicerata</taxon>
        <taxon>Arachnida</taxon>
        <taxon>Araneae</taxon>
        <taxon>Araneomorphae</taxon>
        <taxon>Entelegynae</taxon>
        <taxon>Araneoidea</taxon>
        <taxon>Linyphiidae</taxon>
        <taxon>Erigoninae</taxon>
        <taxon>Oedothorax</taxon>
    </lineage>
</organism>
<evidence type="ECO:0000256" key="1">
    <source>
        <dbReference type="SAM" id="MobiDB-lite"/>
    </source>
</evidence>
<proteinExistence type="predicted"/>
<accession>A0AAV6U5V5</accession>
<evidence type="ECO:0000313" key="2">
    <source>
        <dbReference type="EMBL" id="KAG8179228.1"/>
    </source>
</evidence>
<feature type="region of interest" description="Disordered" evidence="1">
    <location>
        <begin position="1"/>
        <end position="38"/>
    </location>
</feature>
<feature type="compositionally biased region" description="Low complexity" evidence="1">
    <location>
        <begin position="268"/>
        <end position="281"/>
    </location>
</feature>
<name>A0AAV6U5V5_9ARAC</name>
<keyword evidence="3" id="KW-1185">Reference proteome</keyword>
<dbReference type="Proteomes" id="UP000827092">
    <property type="component" value="Unassembled WGS sequence"/>
</dbReference>
<evidence type="ECO:0008006" key="4">
    <source>
        <dbReference type="Google" id="ProtNLM"/>
    </source>
</evidence>
<feature type="compositionally biased region" description="Pro residues" evidence="1">
    <location>
        <begin position="1"/>
        <end position="18"/>
    </location>
</feature>
<protein>
    <recommendedName>
        <fullName evidence="4">Reverse transcriptase domain-containing protein</fullName>
    </recommendedName>
</protein>
<evidence type="ECO:0000313" key="3">
    <source>
        <dbReference type="Proteomes" id="UP000827092"/>
    </source>
</evidence>
<reference evidence="2 3" key="1">
    <citation type="journal article" date="2022" name="Nat. Ecol. Evol.">
        <title>A masculinizing supergene underlies an exaggerated male reproductive morph in a spider.</title>
        <authorList>
            <person name="Hendrickx F."/>
            <person name="De Corte Z."/>
            <person name="Sonet G."/>
            <person name="Van Belleghem S.M."/>
            <person name="Kostlbacher S."/>
            <person name="Vangestel C."/>
        </authorList>
    </citation>
    <scope>NUCLEOTIDE SEQUENCE [LARGE SCALE GENOMIC DNA]</scope>
    <source>
        <strain evidence="2">W744_W776</strain>
    </source>
</reference>
<dbReference type="EMBL" id="JAFNEN010000643">
    <property type="protein sequence ID" value="KAG8179228.1"/>
    <property type="molecule type" value="Genomic_DNA"/>
</dbReference>
<comment type="caution">
    <text evidence="2">The sequence shown here is derived from an EMBL/GenBank/DDBJ whole genome shotgun (WGS) entry which is preliminary data.</text>
</comment>
<feature type="compositionally biased region" description="Polar residues" evidence="1">
    <location>
        <begin position="100"/>
        <end position="114"/>
    </location>
</feature>
<dbReference type="AlphaFoldDB" id="A0AAV6U5V5"/>